<dbReference type="EMBL" id="WCRS01000022">
    <property type="protein sequence ID" value="KAB4469589.1"/>
    <property type="molecule type" value="Genomic_DNA"/>
</dbReference>
<protein>
    <submittedName>
        <fullName evidence="6">Chain-length determining protein</fullName>
    </submittedName>
</protein>
<dbReference type="GO" id="GO:0004713">
    <property type="term" value="F:protein tyrosine kinase activity"/>
    <property type="evidence" value="ECO:0007669"/>
    <property type="project" value="TreeGrafter"/>
</dbReference>
<evidence type="ECO:0000256" key="1">
    <source>
        <dbReference type="ARBA" id="ARBA00004651"/>
    </source>
</evidence>
<dbReference type="Proteomes" id="UP000488521">
    <property type="component" value="Unassembled WGS sequence"/>
</dbReference>
<dbReference type="PANTHER" id="PTHR32309:SF13">
    <property type="entry name" value="FERRIC ENTEROBACTIN TRANSPORT PROTEIN FEPE"/>
    <property type="match status" value="1"/>
</dbReference>
<dbReference type="InterPro" id="IPR003856">
    <property type="entry name" value="LPS_length_determ_N"/>
</dbReference>
<evidence type="ECO:0000256" key="4">
    <source>
        <dbReference type="ARBA" id="ARBA00022989"/>
    </source>
</evidence>
<sequence length="367" mass="41161">MSEQSVEREPEEMKIDLLDIFSRIIAIRKKLYKAAIIGLLIGIIVWASIPKKYTVTVMLSPEMSSDKGSNGLSGLAASFLGGGSSFSSGTDALNASLSSDIVASTPFLLELLNMEVVDNGEVKRLSDYLNTESFPWWNYIIGAPSRIIAGVQSLFINERKSSSEKFQDGIIILNKKVKGQIDVLKKNITAAIDKKTAITNVSVSLQNPSITAIVADSVVHRLQEHIIDYRTSKAKEDCVYLEKLFEERKQEYYAAQKKYAKYVDTHDNLVLQSIRAEQERLQNDMSLAYQVYSQVINQLQIARAKVQEEKPVFAVVEPPVVPLKPSGIGVKIYVLLFVFFSLFITVGWELLGRNILDWLKKQTRNEC</sequence>
<keyword evidence="4" id="KW-1133">Transmembrane helix</keyword>
<comment type="subcellular location">
    <subcellularLocation>
        <location evidence="1">Cell membrane</location>
        <topology evidence="1">Multi-pass membrane protein</topology>
    </subcellularLocation>
</comment>
<keyword evidence="5" id="KW-0472">Membrane</keyword>
<dbReference type="InterPro" id="IPR050445">
    <property type="entry name" value="Bact_polysacc_biosynth/exp"/>
</dbReference>
<comment type="caution">
    <text evidence="6">The sequence shown here is derived from an EMBL/GenBank/DDBJ whole genome shotgun (WGS) entry which is preliminary data.</text>
</comment>
<reference evidence="6 7" key="1">
    <citation type="journal article" date="2019" name="Nat. Med.">
        <title>A library of human gut bacterial isolates paired with longitudinal multiomics data enables mechanistic microbiome research.</title>
        <authorList>
            <person name="Poyet M."/>
            <person name="Groussin M."/>
            <person name="Gibbons S.M."/>
            <person name="Avila-Pacheco J."/>
            <person name="Jiang X."/>
            <person name="Kearney S.M."/>
            <person name="Perrotta A.R."/>
            <person name="Berdy B."/>
            <person name="Zhao S."/>
            <person name="Lieberman T.D."/>
            <person name="Swanson P.K."/>
            <person name="Smith M."/>
            <person name="Roesemann S."/>
            <person name="Alexander J.E."/>
            <person name="Rich S.A."/>
            <person name="Livny J."/>
            <person name="Vlamakis H."/>
            <person name="Clish C."/>
            <person name="Bullock K."/>
            <person name="Deik A."/>
            <person name="Scott J."/>
            <person name="Pierce K.A."/>
            <person name="Xavier R.J."/>
            <person name="Alm E.J."/>
        </authorList>
    </citation>
    <scope>NUCLEOTIDE SEQUENCE [LARGE SCALE GENOMIC DNA]</scope>
    <source>
        <strain evidence="6 7">BIOML-A156</strain>
    </source>
</reference>
<proteinExistence type="predicted"/>
<organism evidence="6 7">
    <name type="scientific">Bacteroides thetaiotaomicron</name>
    <dbReference type="NCBI Taxonomy" id="818"/>
    <lineage>
        <taxon>Bacteria</taxon>
        <taxon>Pseudomonadati</taxon>
        <taxon>Bacteroidota</taxon>
        <taxon>Bacteroidia</taxon>
        <taxon>Bacteroidales</taxon>
        <taxon>Bacteroidaceae</taxon>
        <taxon>Bacteroides</taxon>
    </lineage>
</organism>
<dbReference type="GO" id="GO:0005886">
    <property type="term" value="C:plasma membrane"/>
    <property type="evidence" value="ECO:0007669"/>
    <property type="project" value="UniProtKB-SubCell"/>
</dbReference>
<dbReference type="PANTHER" id="PTHR32309">
    <property type="entry name" value="TYROSINE-PROTEIN KINASE"/>
    <property type="match status" value="1"/>
</dbReference>
<evidence type="ECO:0000313" key="6">
    <source>
        <dbReference type="EMBL" id="KAB4469589.1"/>
    </source>
</evidence>
<evidence type="ECO:0000256" key="2">
    <source>
        <dbReference type="ARBA" id="ARBA00022475"/>
    </source>
</evidence>
<dbReference type="RefSeq" id="WP_074859918.1">
    <property type="nucleotide sequence ID" value="NZ_BQNN01000001.1"/>
</dbReference>
<name>A0A1H7XS46_BACT4</name>
<evidence type="ECO:0000313" key="7">
    <source>
        <dbReference type="Proteomes" id="UP000488521"/>
    </source>
</evidence>
<accession>A0A1H7XS46</accession>
<keyword evidence="2" id="KW-1003">Cell membrane</keyword>
<keyword evidence="3" id="KW-0812">Transmembrane</keyword>
<evidence type="ECO:0000256" key="3">
    <source>
        <dbReference type="ARBA" id="ARBA00022692"/>
    </source>
</evidence>
<evidence type="ECO:0000256" key="5">
    <source>
        <dbReference type="ARBA" id="ARBA00023136"/>
    </source>
</evidence>
<gene>
    <name evidence="6" type="ORF">GAN59_21360</name>
</gene>
<dbReference type="Pfam" id="PF02706">
    <property type="entry name" value="Wzz"/>
    <property type="match status" value="1"/>
</dbReference>
<dbReference type="AlphaFoldDB" id="A0A1H7XS46"/>